<evidence type="ECO:0000313" key="2">
    <source>
        <dbReference type="EMBL" id="GAL99872.1"/>
    </source>
</evidence>
<keyword evidence="1" id="KW-0732">Signal</keyword>
<evidence type="ECO:0008006" key="4">
    <source>
        <dbReference type="Google" id="ProtNLM"/>
    </source>
</evidence>
<dbReference type="Pfam" id="PF18950">
    <property type="entry name" value="DUF5694"/>
    <property type="match status" value="1"/>
</dbReference>
<organism evidence="2 3">
    <name type="scientific">Sphingomonas parapaucimobilis NBRC 15100</name>
    <dbReference type="NCBI Taxonomy" id="1219049"/>
    <lineage>
        <taxon>Bacteria</taxon>
        <taxon>Pseudomonadati</taxon>
        <taxon>Pseudomonadota</taxon>
        <taxon>Alphaproteobacteria</taxon>
        <taxon>Sphingomonadales</taxon>
        <taxon>Sphingomonadaceae</taxon>
        <taxon>Sphingomonas</taxon>
    </lineage>
</organism>
<dbReference type="EMBL" id="BBPI01000016">
    <property type="protein sequence ID" value="GAL99872.1"/>
    <property type="molecule type" value="Genomic_DNA"/>
</dbReference>
<keyword evidence="3" id="KW-1185">Reference proteome</keyword>
<protein>
    <recommendedName>
        <fullName evidence="4">TraB/GumN family protein</fullName>
    </recommendedName>
</protein>
<dbReference type="InterPro" id="IPR043749">
    <property type="entry name" value="DUF5694"/>
</dbReference>
<feature type="signal peptide" evidence="1">
    <location>
        <begin position="1"/>
        <end position="21"/>
    </location>
</feature>
<comment type="caution">
    <text evidence="2">The sequence shown here is derived from an EMBL/GenBank/DDBJ whole genome shotgun (WGS) entry which is preliminary data.</text>
</comment>
<dbReference type="eggNOG" id="ENOG5032TAY">
    <property type="taxonomic scope" value="Bacteria"/>
</dbReference>
<name>A0A0A1W3H0_9SPHN</name>
<gene>
    <name evidence="2" type="ORF">SP5_016_00030</name>
</gene>
<evidence type="ECO:0000313" key="3">
    <source>
        <dbReference type="Proteomes" id="UP000032305"/>
    </source>
</evidence>
<accession>A0A0A1W3H0</accession>
<reference evidence="2 3" key="1">
    <citation type="submission" date="2014-11" db="EMBL/GenBank/DDBJ databases">
        <title>Whole genome shotgun sequence of Sphingomonas parapaucimobilis NBRC 15100.</title>
        <authorList>
            <person name="Katano-Makiyama Y."/>
            <person name="Hosoyama A."/>
            <person name="Hashimoto M."/>
            <person name="Hosoyama Y."/>
            <person name="Noguchi M."/>
            <person name="Numata M."/>
            <person name="Tsuchikane K."/>
            <person name="Hirakata S."/>
            <person name="Uohara A."/>
            <person name="Shimodaira J."/>
            <person name="Ohji S."/>
            <person name="Ichikawa N."/>
            <person name="Kimura A."/>
            <person name="Yamazoe A."/>
            <person name="Fujita N."/>
        </authorList>
    </citation>
    <scope>NUCLEOTIDE SEQUENCE [LARGE SCALE GENOMIC DNA]</scope>
    <source>
        <strain evidence="2 3">NBRC 15100</strain>
    </source>
</reference>
<dbReference type="Proteomes" id="UP000032305">
    <property type="component" value="Unassembled WGS sequence"/>
</dbReference>
<evidence type="ECO:0000256" key="1">
    <source>
        <dbReference type="SAM" id="SignalP"/>
    </source>
</evidence>
<dbReference type="OrthoDB" id="69432at2"/>
<dbReference type="RefSeq" id="WP_042483820.1">
    <property type="nucleotide sequence ID" value="NZ_BBPI01000016.1"/>
</dbReference>
<proteinExistence type="predicted"/>
<feature type="chain" id="PRO_5001981774" description="TraB/GumN family protein" evidence="1">
    <location>
        <begin position="22"/>
        <end position="359"/>
    </location>
</feature>
<sequence>MRRISFIFLATMAGLAGMAEAQRYRPAFHPDAMTDRPAGRPNEVLVLGSPHLSNLPASFRPEMVEPLLERLIRWKPTAVASESIAGLQCDAMRHQRERHAEEVEAYCFDPSAAGQAAGLDVVAANARAEELLAAWPAAPTPAQRRRLALLFLAAGEPASAMVQWFRLPADERRAENGLTEALVRDLQARLTAKSETELVAAQLAARSGLERVWSVDDQSFVGAKIDDKAYGEAIARAWDNPAAKTRKAEGERLYAGLTQPNGLLALYRALNAPKAADLAYRSDWGPALAEPSPQGYGRRYVAYWETRNLRMVANIREVLGRAPGTRMLAIVGASHKPYYEAYLNQMRDVTLVDLGPILR</sequence>
<dbReference type="AlphaFoldDB" id="A0A0A1W3H0"/>